<comment type="caution">
    <text evidence="1">The sequence shown here is derived from an EMBL/GenBank/DDBJ whole genome shotgun (WGS) entry which is preliminary data.</text>
</comment>
<proteinExistence type="predicted"/>
<evidence type="ECO:0000313" key="1">
    <source>
        <dbReference type="EMBL" id="CAH0050516.1"/>
    </source>
</evidence>
<accession>A0A9N9Z7P0</accession>
<keyword evidence="2" id="KW-1185">Reference proteome</keyword>
<evidence type="ECO:0000313" key="2">
    <source>
        <dbReference type="Proteomes" id="UP000775872"/>
    </source>
</evidence>
<sequence length="78" mass="8837">MQGTNTETVFDVNGGKGAFTYTAVHLHGRPHVAIQDDTSHVLASYRQEYQSANQYPCLFHLTTRRLPLGDKDTIRFNQ</sequence>
<protein>
    <submittedName>
        <fullName evidence="1">Uncharacterized protein</fullName>
    </submittedName>
</protein>
<dbReference type="EMBL" id="CABFOC020000035">
    <property type="protein sequence ID" value="CAH0050516.1"/>
    <property type="molecule type" value="Genomic_DNA"/>
</dbReference>
<reference evidence="1" key="1">
    <citation type="submission" date="2021-10" db="EMBL/GenBank/DDBJ databases">
        <authorList>
            <person name="Piombo E."/>
        </authorList>
    </citation>
    <scope>NUCLEOTIDE SEQUENCE</scope>
</reference>
<gene>
    <name evidence="1" type="ORF">CSOL1703_00002489</name>
</gene>
<dbReference type="Proteomes" id="UP000775872">
    <property type="component" value="Unassembled WGS sequence"/>
</dbReference>
<dbReference type="AlphaFoldDB" id="A0A9N9Z7P0"/>
<name>A0A9N9Z7P0_9HYPO</name>
<organism evidence="1 2">
    <name type="scientific">Clonostachys solani</name>
    <dbReference type="NCBI Taxonomy" id="160281"/>
    <lineage>
        <taxon>Eukaryota</taxon>
        <taxon>Fungi</taxon>
        <taxon>Dikarya</taxon>
        <taxon>Ascomycota</taxon>
        <taxon>Pezizomycotina</taxon>
        <taxon>Sordariomycetes</taxon>
        <taxon>Hypocreomycetidae</taxon>
        <taxon>Hypocreales</taxon>
        <taxon>Bionectriaceae</taxon>
        <taxon>Clonostachys</taxon>
    </lineage>
</organism>